<evidence type="ECO:0000256" key="4">
    <source>
        <dbReference type="ARBA" id="ARBA00022777"/>
    </source>
</evidence>
<dbReference type="Pfam" id="PF00069">
    <property type="entry name" value="Pkinase"/>
    <property type="match status" value="1"/>
</dbReference>
<dbReference type="PROSITE" id="PS00108">
    <property type="entry name" value="PROTEIN_KINASE_ST"/>
    <property type="match status" value="1"/>
</dbReference>
<protein>
    <recommendedName>
        <fullName evidence="11">Protein kinase domain-containing protein</fullName>
    </recommendedName>
</protein>
<feature type="active site" description="Proton acceptor" evidence="8">
    <location>
        <position position="58"/>
    </location>
</feature>
<keyword evidence="3 9" id="KW-0547">Nucleotide-binding</keyword>
<dbReference type="VEuPathDB" id="VectorBase:HLOH_058847"/>
<evidence type="ECO:0000256" key="9">
    <source>
        <dbReference type="PIRSR" id="PIRSR630616-2"/>
    </source>
</evidence>
<dbReference type="Gene3D" id="1.10.510.10">
    <property type="entry name" value="Transferase(Phosphotransferase) domain 1"/>
    <property type="match status" value="1"/>
</dbReference>
<evidence type="ECO:0000256" key="10">
    <source>
        <dbReference type="PIRSR" id="PIRSR630616-3"/>
    </source>
</evidence>
<comment type="catalytic activity">
    <reaction evidence="6">
        <text>L-threonyl-[protein] + ATP = O-phospho-L-threonyl-[protein] + ADP + H(+)</text>
        <dbReference type="Rhea" id="RHEA:46608"/>
        <dbReference type="Rhea" id="RHEA-COMP:11060"/>
        <dbReference type="Rhea" id="RHEA-COMP:11605"/>
        <dbReference type="ChEBI" id="CHEBI:15378"/>
        <dbReference type="ChEBI" id="CHEBI:30013"/>
        <dbReference type="ChEBI" id="CHEBI:30616"/>
        <dbReference type="ChEBI" id="CHEBI:61977"/>
        <dbReference type="ChEBI" id="CHEBI:456216"/>
        <dbReference type="EC" id="2.7.11.1"/>
    </reaction>
</comment>
<feature type="domain" description="Protein kinase" evidence="11">
    <location>
        <begin position="1"/>
        <end position="100"/>
    </location>
</feature>
<evidence type="ECO:0000256" key="7">
    <source>
        <dbReference type="ARBA" id="ARBA00048679"/>
    </source>
</evidence>
<evidence type="ECO:0000256" key="1">
    <source>
        <dbReference type="ARBA" id="ARBA00022527"/>
    </source>
</evidence>
<evidence type="ECO:0000313" key="13">
    <source>
        <dbReference type="Proteomes" id="UP000821853"/>
    </source>
</evidence>
<evidence type="ECO:0000259" key="11">
    <source>
        <dbReference type="PROSITE" id="PS50011"/>
    </source>
</evidence>
<organism evidence="12 13">
    <name type="scientific">Haemaphysalis longicornis</name>
    <name type="common">Bush tick</name>
    <dbReference type="NCBI Taxonomy" id="44386"/>
    <lineage>
        <taxon>Eukaryota</taxon>
        <taxon>Metazoa</taxon>
        <taxon>Ecdysozoa</taxon>
        <taxon>Arthropoda</taxon>
        <taxon>Chelicerata</taxon>
        <taxon>Arachnida</taxon>
        <taxon>Acari</taxon>
        <taxon>Parasitiformes</taxon>
        <taxon>Ixodida</taxon>
        <taxon>Ixodoidea</taxon>
        <taxon>Ixodidae</taxon>
        <taxon>Haemaphysalinae</taxon>
        <taxon>Haemaphysalis</taxon>
    </lineage>
</organism>
<feature type="binding site" evidence="9">
    <location>
        <position position="76"/>
    </location>
    <ligand>
        <name>ATP</name>
        <dbReference type="ChEBI" id="CHEBI:30616"/>
    </ligand>
</feature>
<name>A0A9J6GUW7_HAELO</name>
<accession>A0A9J6GUW7</accession>
<evidence type="ECO:0000256" key="3">
    <source>
        <dbReference type="ARBA" id="ARBA00022741"/>
    </source>
</evidence>
<dbReference type="Proteomes" id="UP000821853">
    <property type="component" value="Unassembled WGS sequence"/>
</dbReference>
<dbReference type="InterPro" id="IPR011009">
    <property type="entry name" value="Kinase-like_dom_sf"/>
</dbReference>
<keyword evidence="4" id="KW-0418">Kinase</keyword>
<comment type="catalytic activity">
    <reaction evidence="7">
        <text>L-seryl-[protein] + ATP = O-phospho-L-seryl-[protein] + ADP + H(+)</text>
        <dbReference type="Rhea" id="RHEA:17989"/>
        <dbReference type="Rhea" id="RHEA-COMP:9863"/>
        <dbReference type="Rhea" id="RHEA-COMP:11604"/>
        <dbReference type="ChEBI" id="CHEBI:15378"/>
        <dbReference type="ChEBI" id="CHEBI:29999"/>
        <dbReference type="ChEBI" id="CHEBI:30616"/>
        <dbReference type="ChEBI" id="CHEBI:83421"/>
        <dbReference type="ChEBI" id="CHEBI:456216"/>
        <dbReference type="EC" id="2.7.11.1"/>
    </reaction>
</comment>
<keyword evidence="2" id="KW-0808">Transferase</keyword>
<dbReference type="PROSITE" id="PS50011">
    <property type="entry name" value="PROTEIN_KINASE_DOM"/>
    <property type="match status" value="1"/>
</dbReference>
<keyword evidence="1" id="KW-0723">Serine/threonine-protein kinase</keyword>
<dbReference type="OMA" id="RYCSAYC"/>
<dbReference type="AlphaFoldDB" id="A0A9J6GUW7"/>
<dbReference type="InterPro" id="IPR030616">
    <property type="entry name" value="Aur-like"/>
</dbReference>
<dbReference type="InterPro" id="IPR000719">
    <property type="entry name" value="Prot_kinase_dom"/>
</dbReference>
<gene>
    <name evidence="12" type="ORF">HPB48_009184</name>
</gene>
<dbReference type="GO" id="GO:0004674">
    <property type="term" value="F:protein serine/threonine kinase activity"/>
    <property type="evidence" value="ECO:0007669"/>
    <property type="project" value="UniProtKB-KW"/>
</dbReference>
<evidence type="ECO:0000256" key="8">
    <source>
        <dbReference type="PIRSR" id="PIRSR630616-1"/>
    </source>
</evidence>
<evidence type="ECO:0000313" key="12">
    <source>
        <dbReference type="EMBL" id="KAH9378191.1"/>
    </source>
</evidence>
<feature type="cross-link" description="Glycyl lysine isopeptide (Lys-Gly) (interchain with G-Cter in SUMO2)" evidence="10">
    <location>
        <position position="60"/>
    </location>
</feature>
<dbReference type="EMBL" id="JABSTR010000008">
    <property type="protein sequence ID" value="KAH9378191.1"/>
    <property type="molecule type" value="Genomic_DNA"/>
</dbReference>
<reference evidence="12 13" key="1">
    <citation type="journal article" date="2020" name="Cell">
        <title>Large-Scale Comparative Analyses of Tick Genomes Elucidate Their Genetic Diversity and Vector Capacities.</title>
        <authorList>
            <consortium name="Tick Genome and Microbiome Consortium (TIGMIC)"/>
            <person name="Jia N."/>
            <person name="Wang J."/>
            <person name="Shi W."/>
            <person name="Du L."/>
            <person name="Sun Y."/>
            <person name="Zhan W."/>
            <person name="Jiang J.F."/>
            <person name="Wang Q."/>
            <person name="Zhang B."/>
            <person name="Ji P."/>
            <person name="Bell-Sakyi L."/>
            <person name="Cui X.M."/>
            <person name="Yuan T.T."/>
            <person name="Jiang B.G."/>
            <person name="Yang W.F."/>
            <person name="Lam T.T."/>
            <person name="Chang Q.C."/>
            <person name="Ding S.J."/>
            <person name="Wang X.J."/>
            <person name="Zhu J.G."/>
            <person name="Ruan X.D."/>
            <person name="Zhao L."/>
            <person name="Wei J.T."/>
            <person name="Ye R.Z."/>
            <person name="Que T.C."/>
            <person name="Du C.H."/>
            <person name="Zhou Y.H."/>
            <person name="Cheng J.X."/>
            <person name="Dai P.F."/>
            <person name="Guo W.B."/>
            <person name="Han X.H."/>
            <person name="Huang E.J."/>
            <person name="Li L.F."/>
            <person name="Wei W."/>
            <person name="Gao Y.C."/>
            <person name="Liu J.Z."/>
            <person name="Shao H.Z."/>
            <person name="Wang X."/>
            <person name="Wang C.C."/>
            <person name="Yang T.C."/>
            <person name="Huo Q.B."/>
            <person name="Li W."/>
            <person name="Chen H.Y."/>
            <person name="Chen S.E."/>
            <person name="Zhou L.G."/>
            <person name="Ni X.B."/>
            <person name="Tian J.H."/>
            <person name="Sheng Y."/>
            <person name="Liu T."/>
            <person name="Pan Y.S."/>
            <person name="Xia L.Y."/>
            <person name="Li J."/>
            <person name="Zhao F."/>
            <person name="Cao W.C."/>
        </authorList>
    </citation>
    <scope>NUCLEOTIDE SEQUENCE [LARGE SCALE GENOMIC DNA]</scope>
    <source>
        <strain evidence="12">HaeL-2018</strain>
    </source>
</reference>
<keyword evidence="13" id="KW-1185">Reference proteome</keyword>
<evidence type="ECO:0000256" key="5">
    <source>
        <dbReference type="ARBA" id="ARBA00022840"/>
    </source>
</evidence>
<evidence type="ECO:0000256" key="2">
    <source>
        <dbReference type="ARBA" id="ARBA00022679"/>
    </source>
</evidence>
<sequence length="100" mass="11647">MYRLFVTTRYTFCGGSLRTRVLLFQKVHRFDEETAHRFFMQLVSALAYLHQNDIAHRDLKCENVLLTKDDLVKLADFSFARYCSAYCFDSGALYGTAWAS</sequence>
<dbReference type="InterPro" id="IPR008271">
    <property type="entry name" value="Ser/Thr_kinase_AS"/>
</dbReference>
<dbReference type="OrthoDB" id="6495765at2759"/>
<dbReference type="GO" id="GO:0005524">
    <property type="term" value="F:ATP binding"/>
    <property type="evidence" value="ECO:0007669"/>
    <property type="project" value="UniProtKB-KW"/>
</dbReference>
<proteinExistence type="predicted"/>
<evidence type="ECO:0000256" key="6">
    <source>
        <dbReference type="ARBA" id="ARBA00047899"/>
    </source>
</evidence>
<comment type="caution">
    <text evidence="12">The sequence shown here is derived from an EMBL/GenBank/DDBJ whole genome shotgun (WGS) entry which is preliminary data.</text>
</comment>
<keyword evidence="5 9" id="KW-0067">ATP-binding</keyword>
<dbReference type="SUPFAM" id="SSF56112">
    <property type="entry name" value="Protein kinase-like (PK-like)"/>
    <property type="match status" value="1"/>
</dbReference>
<feature type="binding site" evidence="9">
    <location>
        <begin position="62"/>
        <end position="63"/>
    </location>
    <ligand>
        <name>ATP</name>
        <dbReference type="ChEBI" id="CHEBI:30616"/>
    </ligand>
</feature>
<dbReference type="PANTHER" id="PTHR24350">
    <property type="entry name" value="SERINE/THREONINE-PROTEIN KINASE IAL-RELATED"/>
    <property type="match status" value="1"/>
</dbReference>